<gene>
    <name evidence="2" type="ORF">SSPO_080570</name>
</gene>
<feature type="compositionally biased region" description="Basic residues" evidence="1">
    <location>
        <begin position="162"/>
        <end position="178"/>
    </location>
</feature>
<reference evidence="2 3" key="1">
    <citation type="journal article" date="2020" name="Int. J. Syst. Evol. Microbiol.">
        <title>Reclassification of Streptomyces castelarensis and Streptomyces sporoclivatus as later heterotypic synonyms of Streptomyces antimycoticus.</title>
        <authorList>
            <person name="Komaki H."/>
            <person name="Tamura T."/>
        </authorList>
    </citation>
    <scope>NUCLEOTIDE SEQUENCE [LARGE SCALE GENOMIC DNA]</scope>
    <source>
        <strain evidence="2 3">NBRC 100767</strain>
    </source>
</reference>
<feature type="compositionally biased region" description="Basic and acidic residues" evidence="1">
    <location>
        <begin position="179"/>
        <end position="190"/>
    </location>
</feature>
<dbReference type="Gene3D" id="3.40.710.10">
    <property type="entry name" value="DD-peptidase/beta-lactamase superfamily"/>
    <property type="match status" value="1"/>
</dbReference>
<organism evidence="2 3">
    <name type="scientific">Streptomyces antimycoticus</name>
    <dbReference type="NCBI Taxonomy" id="68175"/>
    <lineage>
        <taxon>Bacteria</taxon>
        <taxon>Bacillati</taxon>
        <taxon>Actinomycetota</taxon>
        <taxon>Actinomycetes</taxon>
        <taxon>Kitasatosporales</taxon>
        <taxon>Streptomycetaceae</taxon>
        <taxon>Streptomyces</taxon>
        <taxon>Streptomyces violaceusniger group</taxon>
    </lineage>
</organism>
<evidence type="ECO:0008006" key="4">
    <source>
        <dbReference type="Google" id="ProtNLM"/>
    </source>
</evidence>
<name>A0A499V8P0_9ACTN</name>
<dbReference type="EMBL" id="AP019620">
    <property type="protein sequence ID" value="BBJ45339.1"/>
    <property type="molecule type" value="Genomic_DNA"/>
</dbReference>
<feature type="region of interest" description="Disordered" evidence="1">
    <location>
        <begin position="160"/>
        <end position="196"/>
    </location>
</feature>
<accession>A0A499V8P0</accession>
<dbReference type="SUPFAM" id="SSF56601">
    <property type="entry name" value="beta-lactamase/transpeptidase-like"/>
    <property type="match status" value="1"/>
</dbReference>
<evidence type="ECO:0000313" key="3">
    <source>
        <dbReference type="Proteomes" id="UP000463951"/>
    </source>
</evidence>
<evidence type="ECO:0000313" key="2">
    <source>
        <dbReference type="EMBL" id="BBJ45339.1"/>
    </source>
</evidence>
<sequence>MTKPHGTLRNTILPSALSPPAPLSATRRGFLREVGFANTSVLGAAGALVSTGQDLTAYFSAQLAGELLPPEALAQMRAIVPCDLARGAEYGLGPARYPISGDAGGGWCWGHGGTVEGTRTRGGVTEDDRAVLVAVNEISPNPEGSQAVIDTVVRIFQAVPHRDHRTRAHRTKAHRRKASRTEKHRSETRTKGGSPS</sequence>
<dbReference type="Proteomes" id="UP000463951">
    <property type="component" value="Chromosome"/>
</dbReference>
<proteinExistence type="predicted"/>
<dbReference type="AlphaFoldDB" id="A0A499V8P0"/>
<protein>
    <recommendedName>
        <fullName evidence="4">Beta-lactamase-related domain-containing protein</fullName>
    </recommendedName>
</protein>
<evidence type="ECO:0000256" key="1">
    <source>
        <dbReference type="SAM" id="MobiDB-lite"/>
    </source>
</evidence>
<dbReference type="InterPro" id="IPR012338">
    <property type="entry name" value="Beta-lactam/transpept-like"/>
</dbReference>